<sequence length="96" mass="10859">MSHLVGGASHAWLKTSYVQLARFGVCGVGRIPKKRTREKYFNRGKVKDQTVAESSESEDEVKKGRHDIVVRSDDKSPGAVQDFLKKLQFLHSIKPY</sequence>
<evidence type="ECO:0000313" key="3">
    <source>
        <dbReference type="Proteomes" id="UP001234178"/>
    </source>
</evidence>
<gene>
    <name evidence="2" type="ORF">OUZ56_029766</name>
</gene>
<evidence type="ECO:0000256" key="1">
    <source>
        <dbReference type="SAM" id="MobiDB-lite"/>
    </source>
</evidence>
<feature type="region of interest" description="Disordered" evidence="1">
    <location>
        <begin position="46"/>
        <end position="65"/>
    </location>
</feature>
<accession>A0ABR0B7S0</accession>
<organism evidence="2 3">
    <name type="scientific">Daphnia magna</name>
    <dbReference type="NCBI Taxonomy" id="35525"/>
    <lineage>
        <taxon>Eukaryota</taxon>
        <taxon>Metazoa</taxon>
        <taxon>Ecdysozoa</taxon>
        <taxon>Arthropoda</taxon>
        <taxon>Crustacea</taxon>
        <taxon>Branchiopoda</taxon>
        <taxon>Diplostraca</taxon>
        <taxon>Cladocera</taxon>
        <taxon>Anomopoda</taxon>
        <taxon>Daphniidae</taxon>
        <taxon>Daphnia</taxon>
    </lineage>
</organism>
<reference evidence="2 3" key="1">
    <citation type="journal article" date="2023" name="Nucleic Acids Res.">
        <title>The hologenome of Daphnia magna reveals possible DNA methylation and microbiome-mediated evolution of the host genome.</title>
        <authorList>
            <person name="Chaturvedi A."/>
            <person name="Li X."/>
            <person name="Dhandapani V."/>
            <person name="Marshall H."/>
            <person name="Kissane S."/>
            <person name="Cuenca-Cambronero M."/>
            <person name="Asole G."/>
            <person name="Calvet F."/>
            <person name="Ruiz-Romero M."/>
            <person name="Marangio P."/>
            <person name="Guigo R."/>
            <person name="Rago D."/>
            <person name="Mirbahai L."/>
            <person name="Eastwood N."/>
            <person name="Colbourne J.K."/>
            <person name="Zhou J."/>
            <person name="Mallon E."/>
            <person name="Orsini L."/>
        </authorList>
    </citation>
    <scope>NUCLEOTIDE SEQUENCE [LARGE SCALE GENOMIC DNA]</scope>
    <source>
        <strain evidence="2">LRV0_1</strain>
    </source>
</reference>
<evidence type="ECO:0000313" key="2">
    <source>
        <dbReference type="EMBL" id="KAK4037737.1"/>
    </source>
</evidence>
<comment type="caution">
    <text evidence="2">The sequence shown here is derived from an EMBL/GenBank/DDBJ whole genome shotgun (WGS) entry which is preliminary data.</text>
</comment>
<protein>
    <submittedName>
        <fullName evidence="2">Uncharacterized protein</fullName>
    </submittedName>
</protein>
<dbReference type="Proteomes" id="UP001234178">
    <property type="component" value="Unassembled WGS sequence"/>
</dbReference>
<dbReference type="EMBL" id="JAOYFB010000040">
    <property type="protein sequence ID" value="KAK4037737.1"/>
    <property type="molecule type" value="Genomic_DNA"/>
</dbReference>
<name>A0ABR0B7S0_9CRUS</name>
<keyword evidence="3" id="KW-1185">Reference proteome</keyword>
<proteinExistence type="predicted"/>